<gene>
    <name evidence="2" type="ORF">EDD18DRAFT_529262</name>
</gene>
<keyword evidence="1" id="KW-1133">Transmembrane helix</keyword>
<dbReference type="Proteomes" id="UP001175228">
    <property type="component" value="Unassembled WGS sequence"/>
</dbReference>
<evidence type="ECO:0000313" key="3">
    <source>
        <dbReference type="Proteomes" id="UP001175228"/>
    </source>
</evidence>
<evidence type="ECO:0000313" key="2">
    <source>
        <dbReference type="EMBL" id="KAK0491873.1"/>
    </source>
</evidence>
<proteinExistence type="predicted"/>
<reference evidence="2" key="1">
    <citation type="submission" date="2023-06" db="EMBL/GenBank/DDBJ databases">
        <authorList>
            <consortium name="Lawrence Berkeley National Laboratory"/>
            <person name="Ahrendt S."/>
            <person name="Sahu N."/>
            <person name="Indic B."/>
            <person name="Wong-Bajracharya J."/>
            <person name="Merenyi Z."/>
            <person name="Ke H.-M."/>
            <person name="Monk M."/>
            <person name="Kocsube S."/>
            <person name="Drula E."/>
            <person name="Lipzen A."/>
            <person name="Balint B."/>
            <person name="Henrissat B."/>
            <person name="Andreopoulos B."/>
            <person name="Martin F.M."/>
            <person name="Harder C.B."/>
            <person name="Rigling D."/>
            <person name="Ford K.L."/>
            <person name="Foster G.D."/>
            <person name="Pangilinan J."/>
            <person name="Papanicolaou A."/>
            <person name="Barry K."/>
            <person name="LaButti K."/>
            <person name="Viragh M."/>
            <person name="Koriabine M."/>
            <person name="Yan M."/>
            <person name="Riley R."/>
            <person name="Champramary S."/>
            <person name="Plett K.L."/>
            <person name="Tsai I.J."/>
            <person name="Slot J."/>
            <person name="Sipos G."/>
            <person name="Plett J."/>
            <person name="Nagy L.G."/>
            <person name="Grigoriev I.V."/>
        </authorList>
    </citation>
    <scope>NUCLEOTIDE SEQUENCE</scope>
    <source>
        <strain evidence="2">HWK02</strain>
    </source>
</reference>
<dbReference type="AlphaFoldDB" id="A0AA39PZA9"/>
<sequence>MKSLPVDYASLVVVWCSTVLYGVKWVLQKNSSPTILIPLSLVLYFSCVNLLIRRRWWYISLPKDVFSNKYHTHPSPLVGSYSGVRLSSLLFQQYT</sequence>
<keyword evidence="3" id="KW-1185">Reference proteome</keyword>
<accession>A0AA39PZA9</accession>
<comment type="caution">
    <text evidence="2">The sequence shown here is derived from an EMBL/GenBank/DDBJ whole genome shotgun (WGS) entry which is preliminary data.</text>
</comment>
<evidence type="ECO:0000256" key="1">
    <source>
        <dbReference type="SAM" id="Phobius"/>
    </source>
</evidence>
<organism evidence="2 3">
    <name type="scientific">Armillaria luteobubalina</name>
    <dbReference type="NCBI Taxonomy" id="153913"/>
    <lineage>
        <taxon>Eukaryota</taxon>
        <taxon>Fungi</taxon>
        <taxon>Dikarya</taxon>
        <taxon>Basidiomycota</taxon>
        <taxon>Agaricomycotina</taxon>
        <taxon>Agaricomycetes</taxon>
        <taxon>Agaricomycetidae</taxon>
        <taxon>Agaricales</taxon>
        <taxon>Marasmiineae</taxon>
        <taxon>Physalacriaceae</taxon>
        <taxon>Armillaria</taxon>
    </lineage>
</organism>
<protein>
    <submittedName>
        <fullName evidence="2">Uncharacterized protein</fullName>
    </submittedName>
</protein>
<name>A0AA39PZA9_9AGAR</name>
<keyword evidence="1" id="KW-0812">Transmembrane</keyword>
<keyword evidence="1" id="KW-0472">Membrane</keyword>
<dbReference type="EMBL" id="JAUEPU010000032">
    <property type="protein sequence ID" value="KAK0491873.1"/>
    <property type="molecule type" value="Genomic_DNA"/>
</dbReference>
<feature type="transmembrane region" description="Helical" evidence="1">
    <location>
        <begin position="33"/>
        <end position="52"/>
    </location>
</feature>